<comment type="caution">
    <text evidence="1">The sequence shown here is derived from an EMBL/GenBank/DDBJ whole genome shotgun (WGS) entry which is preliminary data.</text>
</comment>
<dbReference type="Proteomes" id="UP001239111">
    <property type="component" value="Chromosome 4"/>
</dbReference>
<evidence type="ECO:0000313" key="1">
    <source>
        <dbReference type="EMBL" id="KAJ8664928.1"/>
    </source>
</evidence>
<protein>
    <submittedName>
        <fullName evidence="1">Uncharacterized protein</fullName>
    </submittedName>
</protein>
<accession>A0ACC2N1E3</accession>
<proteinExistence type="predicted"/>
<sequence length="670" mass="76329">MYRHIFMGFLFILIFHEHHPSEAFSPLIIKDVFKYSAKLYKIVSSGNSGFKELQIESGSSNARIAMQLQNLAMDLQILGGKLFDKMDSLPDKLSEKTDDLFEYIKKISRIYKKVIFYHENAGDEDIEDLKEFARKVTSSGQGELRAMIPEMHDKFVDADIYGKSILNTIAKKNSDLVCQGMHQSSQLLIKVLYEMVTITTIKGLLVILYGYELKEKYKLQGDTEPHLGRMSPHLKKKEINEVRQNLEETYENVKKAMSSANREIWNCDPSLHQKDVTYSTLNGVFQGYLVYQANTHTPLWKFLLSKPTCADMKAVSLKCLSPHCKKEPVERRCRGTLRDCTFIAKKLTVCPSPSGSERRYESIKSRGSEHTYGHDSGSCDHPLNVQTLGPVDYCMCNCESEKREKSRYFSLQDVTSDVRSNKVVTGAKLTKIGYVFYIQIQQGKLGPNGIITDEPEWNTVHEISNTTLLSDLVSVFHHRKESSIWDNAHDDYPYIDSTDFKDNGLVYAVTYDKNTVYIDDLEASPNEVLTGLRFQQIDKDLRLEVQKTSFDYGTGTLDVRSSSWLSNPSTRQDRSETRLTKPDEPLRVTRSQEVSKPGSYVRFRMTDLDKDLGQNTVPFIDLQEVSAHTAVPLVGAGIYLRGKEYSGGMLALKLIHMDFTPHLDMIQFNG</sequence>
<keyword evidence="2" id="KW-1185">Reference proteome</keyword>
<reference evidence="1" key="1">
    <citation type="submission" date="2023-04" db="EMBL/GenBank/DDBJ databases">
        <title>A chromosome-level genome assembly of the parasitoid wasp Eretmocerus hayati.</title>
        <authorList>
            <person name="Zhong Y."/>
            <person name="Liu S."/>
            <person name="Liu Y."/>
        </authorList>
    </citation>
    <scope>NUCLEOTIDE SEQUENCE</scope>
    <source>
        <strain evidence="1">ZJU_SS_LIU_2023</strain>
    </source>
</reference>
<gene>
    <name evidence="1" type="ORF">QAD02_006590</name>
</gene>
<name>A0ACC2N1E3_9HYME</name>
<dbReference type="EMBL" id="CM056744">
    <property type="protein sequence ID" value="KAJ8664928.1"/>
    <property type="molecule type" value="Genomic_DNA"/>
</dbReference>
<evidence type="ECO:0000313" key="2">
    <source>
        <dbReference type="Proteomes" id="UP001239111"/>
    </source>
</evidence>
<organism evidence="1 2">
    <name type="scientific">Eretmocerus hayati</name>
    <dbReference type="NCBI Taxonomy" id="131215"/>
    <lineage>
        <taxon>Eukaryota</taxon>
        <taxon>Metazoa</taxon>
        <taxon>Ecdysozoa</taxon>
        <taxon>Arthropoda</taxon>
        <taxon>Hexapoda</taxon>
        <taxon>Insecta</taxon>
        <taxon>Pterygota</taxon>
        <taxon>Neoptera</taxon>
        <taxon>Endopterygota</taxon>
        <taxon>Hymenoptera</taxon>
        <taxon>Apocrita</taxon>
        <taxon>Proctotrupomorpha</taxon>
        <taxon>Chalcidoidea</taxon>
        <taxon>Aphelinidae</taxon>
        <taxon>Aphelininae</taxon>
        <taxon>Eretmocerus</taxon>
    </lineage>
</organism>